<organism evidence="3 4">
    <name type="scientific">Trichoderma asperellum (strain ATCC 204424 / CBS 433.97 / NBRC 101777)</name>
    <dbReference type="NCBI Taxonomy" id="1042311"/>
    <lineage>
        <taxon>Eukaryota</taxon>
        <taxon>Fungi</taxon>
        <taxon>Dikarya</taxon>
        <taxon>Ascomycota</taxon>
        <taxon>Pezizomycotina</taxon>
        <taxon>Sordariomycetes</taxon>
        <taxon>Hypocreomycetidae</taxon>
        <taxon>Hypocreales</taxon>
        <taxon>Hypocreaceae</taxon>
        <taxon>Trichoderma</taxon>
    </lineage>
</organism>
<evidence type="ECO:0000313" key="3">
    <source>
        <dbReference type="EMBL" id="PTB40871.1"/>
    </source>
</evidence>
<sequence>MSQPSDQSMSTRPLTYIIIPLLALFAVFSMLVFFYIRRRGTREPTLDPSLWNRGRWVRRDGALVWLRRDGTYLPRHSRRNPWGGFDSREGLNELGEAPPPYLVRKLSAEGEDVAAGTPTELRDMEEGRRPPEYIAEPPPAVTIDSRRTEA</sequence>
<reference evidence="3 4" key="1">
    <citation type="submission" date="2016-07" db="EMBL/GenBank/DDBJ databases">
        <title>Multiple horizontal gene transfer events from other fungi enriched the ability of initially mycotrophic Trichoderma (Ascomycota) to feed on dead plant biomass.</title>
        <authorList>
            <consortium name="DOE Joint Genome Institute"/>
            <person name="Aerts A."/>
            <person name="Atanasova L."/>
            <person name="Chenthamara K."/>
            <person name="Zhang J."/>
            <person name="Grujic M."/>
            <person name="Henrissat B."/>
            <person name="Kuo A."/>
            <person name="Salamov A."/>
            <person name="Lipzen A."/>
            <person name="Labutti K."/>
            <person name="Barry K."/>
            <person name="Miao Y."/>
            <person name="Rahimi M.J."/>
            <person name="Shen Q."/>
            <person name="Grigoriev I.V."/>
            <person name="Kubicek C.P."/>
            <person name="Druzhinina I.S."/>
        </authorList>
    </citation>
    <scope>NUCLEOTIDE SEQUENCE [LARGE SCALE GENOMIC DNA]</scope>
    <source>
        <strain evidence="3 4">CBS 433.97</strain>
    </source>
</reference>
<evidence type="ECO:0000256" key="1">
    <source>
        <dbReference type="SAM" id="MobiDB-lite"/>
    </source>
</evidence>
<evidence type="ECO:0000256" key="2">
    <source>
        <dbReference type="SAM" id="Phobius"/>
    </source>
</evidence>
<dbReference type="OrthoDB" id="4775599at2759"/>
<dbReference type="AlphaFoldDB" id="A0A2T3Z7S5"/>
<name>A0A2T3Z7S5_TRIA4</name>
<feature type="compositionally biased region" description="Basic and acidic residues" evidence="1">
    <location>
        <begin position="120"/>
        <end position="131"/>
    </location>
</feature>
<gene>
    <name evidence="3" type="ORF">M441DRAFT_58341</name>
</gene>
<protein>
    <submittedName>
        <fullName evidence="3">Uncharacterized protein</fullName>
    </submittedName>
</protein>
<keyword evidence="4" id="KW-1185">Reference proteome</keyword>
<evidence type="ECO:0000313" key="4">
    <source>
        <dbReference type="Proteomes" id="UP000240493"/>
    </source>
</evidence>
<accession>A0A2T3Z7S5</accession>
<feature type="region of interest" description="Disordered" evidence="1">
    <location>
        <begin position="109"/>
        <end position="150"/>
    </location>
</feature>
<keyword evidence="2" id="KW-0472">Membrane</keyword>
<feature type="transmembrane region" description="Helical" evidence="2">
    <location>
        <begin position="14"/>
        <end position="36"/>
    </location>
</feature>
<keyword evidence="2" id="KW-0812">Transmembrane</keyword>
<proteinExistence type="predicted"/>
<keyword evidence="2" id="KW-1133">Transmembrane helix</keyword>
<dbReference type="EMBL" id="KZ679262">
    <property type="protein sequence ID" value="PTB40871.1"/>
    <property type="molecule type" value="Genomic_DNA"/>
</dbReference>
<dbReference type="Proteomes" id="UP000240493">
    <property type="component" value="Unassembled WGS sequence"/>
</dbReference>